<name>A0ABN9R8D9_9DINO</name>
<protein>
    <recommendedName>
        <fullName evidence="3">Longin domain-containing protein</fullName>
    </recommendedName>
</protein>
<reference evidence="1" key="1">
    <citation type="submission" date="2023-10" db="EMBL/GenBank/DDBJ databases">
        <authorList>
            <person name="Chen Y."/>
            <person name="Shah S."/>
            <person name="Dougan E. K."/>
            <person name="Thang M."/>
            <person name="Chan C."/>
        </authorList>
    </citation>
    <scope>NUCLEOTIDE SEQUENCE [LARGE SCALE GENOMIC DNA]</scope>
</reference>
<keyword evidence="2" id="KW-1185">Reference proteome</keyword>
<proteinExistence type="predicted"/>
<accession>A0ABN9R8D9</accession>
<dbReference type="EMBL" id="CAUYUJ010005714">
    <property type="protein sequence ID" value="CAK0814708.1"/>
    <property type="molecule type" value="Genomic_DNA"/>
</dbReference>
<dbReference type="Proteomes" id="UP001189429">
    <property type="component" value="Unassembled WGS sequence"/>
</dbReference>
<gene>
    <name evidence="1" type="ORF">PCOR1329_LOCUS18234</name>
</gene>
<comment type="caution">
    <text evidence="1">The sequence shown here is derived from an EMBL/GenBank/DDBJ whole genome shotgun (WGS) entry which is preliminary data.</text>
</comment>
<sequence length="178" mass="19482">MRYFAAGRVQDRRMFASMLFPLFEGDPHERSYLDAVSDVLRVAGGSVKPKTRHKLSFDLGVLYFTADKRGNMYCVVASEDFGMSTAFRFLEEMLGVYDGVDLPAALDGADESLWSEPHFRGDAFGVRSLAVEAWKRHSRPGDGFSYDPSADYGGPPTGRTVAGEVPAVTPRSALALAC</sequence>
<organism evidence="1 2">
    <name type="scientific">Prorocentrum cordatum</name>
    <dbReference type="NCBI Taxonomy" id="2364126"/>
    <lineage>
        <taxon>Eukaryota</taxon>
        <taxon>Sar</taxon>
        <taxon>Alveolata</taxon>
        <taxon>Dinophyceae</taxon>
        <taxon>Prorocentrales</taxon>
        <taxon>Prorocentraceae</taxon>
        <taxon>Prorocentrum</taxon>
    </lineage>
</organism>
<evidence type="ECO:0008006" key="3">
    <source>
        <dbReference type="Google" id="ProtNLM"/>
    </source>
</evidence>
<evidence type="ECO:0000313" key="1">
    <source>
        <dbReference type="EMBL" id="CAK0814708.1"/>
    </source>
</evidence>
<evidence type="ECO:0000313" key="2">
    <source>
        <dbReference type="Proteomes" id="UP001189429"/>
    </source>
</evidence>